<keyword evidence="1" id="KW-0964">Secreted</keyword>
<feature type="compositionally biased region" description="Polar residues" evidence="4">
    <location>
        <begin position="364"/>
        <end position="382"/>
    </location>
</feature>
<evidence type="ECO:0000313" key="6">
    <source>
        <dbReference type="EMBL" id="TDD68396.1"/>
    </source>
</evidence>
<feature type="domain" description="Chaplin" evidence="5">
    <location>
        <begin position="241"/>
        <end position="281"/>
    </location>
</feature>
<protein>
    <submittedName>
        <fullName evidence="6">Chaplin</fullName>
    </submittedName>
</protein>
<dbReference type="EMBL" id="SMKY01000270">
    <property type="protein sequence ID" value="TDD68396.1"/>
    <property type="molecule type" value="Genomic_DNA"/>
</dbReference>
<dbReference type="Proteomes" id="UP000295578">
    <property type="component" value="Unassembled WGS sequence"/>
</dbReference>
<keyword evidence="2" id="KW-0130">Cell adhesion</keyword>
<sequence length="382" mass="38947">MPHAARPAHRTFLNAQRPRMAAATAALTRMVPRSAHHRFTESSNRQEQHIMRMWAKNTARAALVAAGALAAGAAFGSTTGANAATMYGGGWDGGHDKVNMQSSNNFGLLNGNQVYAPISIPIDVCGNAIAIAGLSRAQCKGGASVSAERSGGSAMDAGYREGGAWGGSGGGWGGGGHKVDMQTAGNFGIGNGNQVYAPISLPIDVCGNAVAVLGAAQAQCKGGASVKRAGDPDVKMQSTGNFGLLNGNQVYIPIKAPISVCGNAVAVLGLAEAQCKGGATVGGGDEEMPPTLRTPPKKKVYKPSKHRPAAKHKKLPSTLRADGSRAAGPNYRSADGLPAVQDFVNSLKRTAKVPGVDVTPGQIGPQSPMQDQPVTIGSPVLS</sequence>
<accession>A0A4R5AB64</accession>
<feature type="domain" description="Chaplin" evidence="5">
    <location>
        <begin position="105"/>
        <end position="145"/>
    </location>
</feature>
<evidence type="ECO:0000256" key="4">
    <source>
        <dbReference type="SAM" id="MobiDB-lite"/>
    </source>
</evidence>
<feature type="compositionally biased region" description="Basic residues" evidence="4">
    <location>
        <begin position="295"/>
        <end position="315"/>
    </location>
</feature>
<keyword evidence="7" id="KW-1185">Reference proteome</keyword>
<keyword evidence="1" id="KW-0134">Cell wall</keyword>
<dbReference type="InterPro" id="IPR005528">
    <property type="entry name" value="ChpA-H"/>
</dbReference>
<dbReference type="GO" id="GO:0007155">
    <property type="term" value="P:cell adhesion"/>
    <property type="evidence" value="ECO:0007669"/>
    <property type="project" value="UniProtKB-KW"/>
</dbReference>
<dbReference type="OrthoDB" id="3544424at2"/>
<evidence type="ECO:0000256" key="3">
    <source>
        <dbReference type="ARBA" id="ARBA00023087"/>
    </source>
</evidence>
<evidence type="ECO:0000256" key="2">
    <source>
        <dbReference type="ARBA" id="ARBA00022889"/>
    </source>
</evidence>
<feature type="region of interest" description="Disordered" evidence="4">
    <location>
        <begin position="354"/>
        <end position="382"/>
    </location>
</feature>
<dbReference type="Pfam" id="PF03777">
    <property type="entry name" value="ChpA-C"/>
    <property type="match status" value="3"/>
</dbReference>
<evidence type="ECO:0000259" key="5">
    <source>
        <dbReference type="PROSITE" id="PS51884"/>
    </source>
</evidence>
<evidence type="ECO:0000256" key="1">
    <source>
        <dbReference type="ARBA" id="ARBA00022512"/>
    </source>
</evidence>
<proteinExistence type="predicted"/>
<dbReference type="PROSITE" id="PS51884">
    <property type="entry name" value="CHAPLIN"/>
    <property type="match status" value="3"/>
</dbReference>
<comment type="caution">
    <text evidence="6">The sequence shown here is derived from an EMBL/GenBank/DDBJ whole genome shotgun (WGS) entry which is preliminary data.</text>
</comment>
<feature type="region of interest" description="Disordered" evidence="4">
    <location>
        <begin position="278"/>
        <end position="335"/>
    </location>
</feature>
<name>A0A4R5AB64_9ACTN</name>
<evidence type="ECO:0000313" key="7">
    <source>
        <dbReference type="Proteomes" id="UP000295578"/>
    </source>
</evidence>
<reference evidence="6 7" key="1">
    <citation type="submission" date="2019-03" db="EMBL/GenBank/DDBJ databases">
        <title>Draft genome sequences of novel Actinobacteria.</title>
        <authorList>
            <person name="Sahin N."/>
            <person name="Ay H."/>
            <person name="Saygin H."/>
        </authorList>
    </citation>
    <scope>NUCLEOTIDE SEQUENCE [LARGE SCALE GENOMIC DNA]</scope>
    <source>
        <strain evidence="6 7">DSM 45941</strain>
    </source>
</reference>
<gene>
    <name evidence="6" type="ORF">E1293_37025</name>
</gene>
<feature type="domain" description="Chaplin" evidence="5">
    <location>
        <begin position="186"/>
        <end position="226"/>
    </location>
</feature>
<organism evidence="6 7">
    <name type="scientific">Actinomadura darangshiensis</name>
    <dbReference type="NCBI Taxonomy" id="705336"/>
    <lineage>
        <taxon>Bacteria</taxon>
        <taxon>Bacillati</taxon>
        <taxon>Actinomycetota</taxon>
        <taxon>Actinomycetes</taxon>
        <taxon>Streptosporangiales</taxon>
        <taxon>Thermomonosporaceae</taxon>
        <taxon>Actinomadura</taxon>
    </lineage>
</organism>
<dbReference type="AlphaFoldDB" id="A0A4R5AB64"/>
<keyword evidence="3" id="KW-0034">Amyloid</keyword>